<proteinExistence type="inferred from homology"/>
<evidence type="ECO:0000256" key="4">
    <source>
        <dbReference type="ARBA" id="ARBA00022679"/>
    </source>
</evidence>
<evidence type="ECO:0000256" key="1">
    <source>
        <dbReference type="ARBA" id="ARBA00009776"/>
    </source>
</evidence>
<evidence type="ECO:0000256" key="6">
    <source>
        <dbReference type="ARBA" id="ARBA00022741"/>
    </source>
</evidence>
<dbReference type="OrthoDB" id="9774907at2"/>
<dbReference type="RefSeq" id="WP_018581378.1">
    <property type="nucleotide sequence ID" value="NZ_LDYD01000007.1"/>
</dbReference>
<evidence type="ECO:0000256" key="5">
    <source>
        <dbReference type="ARBA" id="ARBA00022727"/>
    </source>
</evidence>
<dbReference type="PANTHER" id="PTHR10344:SF4">
    <property type="entry name" value="UMP-CMP KINASE 2, MITOCHONDRIAL"/>
    <property type="match status" value="1"/>
</dbReference>
<dbReference type="CDD" id="cd01672">
    <property type="entry name" value="TMPK"/>
    <property type="match status" value="1"/>
</dbReference>
<protein>
    <recommendedName>
        <fullName evidence="3">Thymidylate kinase</fullName>
        <ecNumber evidence="2">2.7.4.9</ecNumber>
    </recommendedName>
</protein>
<dbReference type="Proteomes" id="UP000254467">
    <property type="component" value="Unassembled WGS sequence"/>
</dbReference>
<dbReference type="GO" id="GO:0006227">
    <property type="term" value="P:dUDP biosynthetic process"/>
    <property type="evidence" value="ECO:0007669"/>
    <property type="project" value="TreeGrafter"/>
</dbReference>
<dbReference type="GO" id="GO:0005524">
    <property type="term" value="F:ATP binding"/>
    <property type="evidence" value="ECO:0007669"/>
    <property type="project" value="UniProtKB-KW"/>
</dbReference>
<dbReference type="InterPro" id="IPR018095">
    <property type="entry name" value="Thymidylate_kin_CS"/>
</dbReference>
<keyword evidence="7 10" id="KW-0418">Kinase</keyword>
<evidence type="ECO:0000259" key="9">
    <source>
        <dbReference type="Pfam" id="PF02223"/>
    </source>
</evidence>
<reference evidence="10 11" key="1">
    <citation type="submission" date="2018-06" db="EMBL/GenBank/DDBJ databases">
        <authorList>
            <consortium name="Pathogen Informatics"/>
            <person name="Doyle S."/>
        </authorList>
    </citation>
    <scope>NUCLEOTIDE SEQUENCE [LARGE SCALE GENOMIC DNA]</scope>
    <source>
        <strain evidence="10 11">NCTC11862</strain>
    </source>
</reference>
<keyword evidence="4 10" id="KW-0808">Transferase</keyword>
<feature type="domain" description="Thymidylate kinase-like" evidence="9">
    <location>
        <begin position="5"/>
        <end position="182"/>
    </location>
</feature>
<dbReference type="InterPro" id="IPR039430">
    <property type="entry name" value="Thymidylate_kin-like_dom"/>
</dbReference>
<dbReference type="PROSITE" id="PS01331">
    <property type="entry name" value="THYMIDYLATE_KINASE"/>
    <property type="match status" value="1"/>
</dbReference>
<keyword evidence="5" id="KW-0545">Nucleotide biosynthesis</keyword>
<organism evidence="10 11">
    <name type="scientific">Corynebacterium pilosum</name>
    <dbReference type="NCBI Taxonomy" id="35756"/>
    <lineage>
        <taxon>Bacteria</taxon>
        <taxon>Bacillati</taxon>
        <taxon>Actinomycetota</taxon>
        <taxon>Actinomycetes</taxon>
        <taxon>Mycobacteriales</taxon>
        <taxon>Corynebacteriaceae</taxon>
        <taxon>Corynebacterium</taxon>
    </lineage>
</organism>
<keyword evidence="11" id="KW-1185">Reference proteome</keyword>
<dbReference type="STRING" id="35756.GCA_001044155_02108"/>
<dbReference type="AlphaFoldDB" id="A0A376CQB4"/>
<sequence>MIITIEGIDGAGKNTLVQALRAELSQDFVEVATLAFPRYDESIHAQLAQEALHGRMGDLTDSAYAMATLFALDRGGAKSRLDDYARADDRLLLLDRYVASNAAYTAARTGDYGVIDWVGQLEFGRLELPRPQLQILLATAPEEASKRVQKREAADVTRTRDRYERDGGLQRATYEAYLHLAQTNWEGRWVHSDDSGAILQEIRKLNRHGFLAAFR</sequence>
<dbReference type="PANTHER" id="PTHR10344">
    <property type="entry name" value="THYMIDYLATE KINASE"/>
    <property type="match status" value="1"/>
</dbReference>
<evidence type="ECO:0000256" key="7">
    <source>
        <dbReference type="ARBA" id="ARBA00022777"/>
    </source>
</evidence>
<keyword evidence="6" id="KW-0547">Nucleotide-binding</keyword>
<dbReference type="EC" id="2.7.4.9" evidence="2"/>
<accession>A0A376CQB4</accession>
<evidence type="ECO:0000256" key="2">
    <source>
        <dbReference type="ARBA" id="ARBA00012980"/>
    </source>
</evidence>
<comment type="similarity">
    <text evidence="1">Belongs to the thymidylate kinase family.</text>
</comment>
<keyword evidence="8" id="KW-0067">ATP-binding</keyword>
<dbReference type="GO" id="GO:0006235">
    <property type="term" value="P:dTTP biosynthetic process"/>
    <property type="evidence" value="ECO:0007669"/>
    <property type="project" value="TreeGrafter"/>
</dbReference>
<dbReference type="SUPFAM" id="SSF52540">
    <property type="entry name" value="P-loop containing nucleoside triphosphate hydrolases"/>
    <property type="match status" value="1"/>
</dbReference>
<evidence type="ECO:0000313" key="11">
    <source>
        <dbReference type="Proteomes" id="UP000254467"/>
    </source>
</evidence>
<name>A0A376CQB4_9CORY</name>
<dbReference type="InterPro" id="IPR027417">
    <property type="entry name" value="P-loop_NTPase"/>
</dbReference>
<dbReference type="GO" id="GO:0006233">
    <property type="term" value="P:dTDP biosynthetic process"/>
    <property type="evidence" value="ECO:0007669"/>
    <property type="project" value="InterPro"/>
</dbReference>
<dbReference type="GO" id="GO:0005829">
    <property type="term" value="C:cytosol"/>
    <property type="evidence" value="ECO:0007669"/>
    <property type="project" value="TreeGrafter"/>
</dbReference>
<dbReference type="Gene3D" id="3.40.50.300">
    <property type="entry name" value="P-loop containing nucleotide triphosphate hydrolases"/>
    <property type="match status" value="1"/>
</dbReference>
<dbReference type="GO" id="GO:0004798">
    <property type="term" value="F:dTMP kinase activity"/>
    <property type="evidence" value="ECO:0007669"/>
    <property type="project" value="UniProtKB-EC"/>
</dbReference>
<dbReference type="Pfam" id="PF02223">
    <property type="entry name" value="Thymidylate_kin"/>
    <property type="match status" value="1"/>
</dbReference>
<gene>
    <name evidence="10" type="primary">tmk</name>
    <name evidence="10" type="ORF">NCTC11862_01648</name>
</gene>
<evidence type="ECO:0000256" key="8">
    <source>
        <dbReference type="ARBA" id="ARBA00022840"/>
    </source>
</evidence>
<evidence type="ECO:0000256" key="3">
    <source>
        <dbReference type="ARBA" id="ARBA00017144"/>
    </source>
</evidence>
<dbReference type="EMBL" id="UFXQ01000001">
    <property type="protein sequence ID" value="STC69848.1"/>
    <property type="molecule type" value="Genomic_DNA"/>
</dbReference>
<evidence type="ECO:0000313" key="10">
    <source>
        <dbReference type="EMBL" id="STC69848.1"/>
    </source>
</evidence>
<dbReference type="NCBIfam" id="NF005923">
    <property type="entry name" value="PRK07933.1"/>
    <property type="match status" value="1"/>
</dbReference>